<comment type="caution">
    <text evidence="1">The sequence shown here is derived from an EMBL/GenBank/DDBJ whole genome shotgun (WGS) entry which is preliminary data.</text>
</comment>
<proteinExistence type="predicted"/>
<feature type="non-terminal residue" evidence="1">
    <location>
        <position position="1"/>
    </location>
</feature>
<feature type="non-terminal residue" evidence="1">
    <location>
        <position position="270"/>
    </location>
</feature>
<organism evidence="1">
    <name type="scientific">marine sediment metagenome</name>
    <dbReference type="NCBI Taxonomy" id="412755"/>
    <lineage>
        <taxon>unclassified sequences</taxon>
        <taxon>metagenomes</taxon>
        <taxon>ecological metagenomes</taxon>
    </lineage>
</organism>
<name>X1LUP4_9ZZZZ</name>
<dbReference type="AlphaFoldDB" id="X1LUP4"/>
<sequence length="270" mass="32019">AYEALNLNDSERLIMSSPGYLKDGRTHTLWKPRYNHRFMTQKLFQDSYCPIVKSTGNEPFPWKNRLFRSPAGRDQHVLDDNGIPLDLSPEEFMYLIDKVDPHEFTEKITHQTSFLSELYGNKIDPGLIITATSKEARIIEKHGLQRNGTRHDSCLTLAEEYYKRDWTPEKSVRTIKSWIRQKHHGYSKEVNRGRLWFVDNDIEEIVSWVYENYTGVYHPNSIHNYLTGLTSPDDVRFAADIFRGDWINIRRTIAFYQYCRPRSFFPWIYI</sequence>
<protein>
    <submittedName>
        <fullName evidence="1">Uncharacterized protein</fullName>
    </submittedName>
</protein>
<accession>X1LUP4</accession>
<evidence type="ECO:0000313" key="1">
    <source>
        <dbReference type="EMBL" id="GAI23082.1"/>
    </source>
</evidence>
<reference evidence="1" key="1">
    <citation type="journal article" date="2014" name="Front. Microbiol.">
        <title>High frequency of phylogenetically diverse reductive dehalogenase-homologous genes in deep subseafloor sedimentary metagenomes.</title>
        <authorList>
            <person name="Kawai M."/>
            <person name="Futagami T."/>
            <person name="Toyoda A."/>
            <person name="Takaki Y."/>
            <person name="Nishi S."/>
            <person name="Hori S."/>
            <person name="Arai W."/>
            <person name="Tsubouchi T."/>
            <person name="Morono Y."/>
            <person name="Uchiyama I."/>
            <person name="Ito T."/>
            <person name="Fujiyama A."/>
            <person name="Inagaki F."/>
            <person name="Takami H."/>
        </authorList>
    </citation>
    <scope>NUCLEOTIDE SEQUENCE</scope>
    <source>
        <strain evidence="1">Expedition CK06-06</strain>
    </source>
</reference>
<dbReference type="EMBL" id="BARV01022706">
    <property type="protein sequence ID" value="GAI23082.1"/>
    <property type="molecule type" value="Genomic_DNA"/>
</dbReference>
<gene>
    <name evidence="1" type="ORF">S06H3_37376</name>
</gene>